<evidence type="ECO:0000313" key="2">
    <source>
        <dbReference type="EMBL" id="CUS08767.1"/>
    </source>
</evidence>
<dbReference type="InterPro" id="IPR019387">
    <property type="entry name" value="SAYSvFN_dom"/>
</dbReference>
<feature type="domain" description="SAYSvFN" evidence="1">
    <location>
        <begin position="90"/>
        <end position="145"/>
    </location>
</feature>
<dbReference type="Pfam" id="PF10260">
    <property type="entry name" value="SAYSvFN"/>
    <property type="match status" value="1"/>
</dbReference>
<proteinExistence type="predicted"/>
<gene>
    <name evidence="2" type="ORF">GSTUAT00007132001</name>
</gene>
<accession>A0A292PQN0</accession>
<organism evidence="2 3">
    <name type="scientific">Tuber aestivum</name>
    <name type="common">summer truffle</name>
    <dbReference type="NCBI Taxonomy" id="59557"/>
    <lineage>
        <taxon>Eukaryota</taxon>
        <taxon>Fungi</taxon>
        <taxon>Dikarya</taxon>
        <taxon>Ascomycota</taxon>
        <taxon>Pezizomycotina</taxon>
        <taxon>Pezizomycetes</taxon>
        <taxon>Pezizales</taxon>
        <taxon>Tuberaceae</taxon>
        <taxon>Tuber</taxon>
    </lineage>
</organism>
<sequence length="183" mass="20267">MNTFWERLQLLSSGLGIGLVQPHTSGSFSVDFRTYGHHGSGWDGTKKQEKPFHIKRENLCLDGYGKGLLDGSPAHLFKRAVTSLLISRQFHLYLLIQALTAAIGYGQRALWIGILWMCYVNTGEGIEGEKSAYSSFNENAKALSAMFDLKSPALLGISPRVNYIPSSLIPGPVVAAFYDRWSR</sequence>
<protein>
    <recommendedName>
        <fullName evidence="1">SAYSvFN domain-containing protein</fullName>
    </recommendedName>
</protein>
<name>A0A292PQN0_9PEZI</name>
<evidence type="ECO:0000259" key="1">
    <source>
        <dbReference type="Pfam" id="PF10260"/>
    </source>
</evidence>
<reference evidence="2" key="1">
    <citation type="submission" date="2015-10" db="EMBL/GenBank/DDBJ databases">
        <authorList>
            <person name="Regsiter A."/>
            <person name="william w."/>
        </authorList>
    </citation>
    <scope>NUCLEOTIDE SEQUENCE</scope>
    <source>
        <strain evidence="2">Montdore</strain>
    </source>
</reference>
<dbReference type="EMBL" id="LN891114">
    <property type="protein sequence ID" value="CUS08767.1"/>
    <property type="molecule type" value="Genomic_DNA"/>
</dbReference>
<evidence type="ECO:0000313" key="3">
    <source>
        <dbReference type="Proteomes" id="UP001412239"/>
    </source>
</evidence>
<keyword evidence="3" id="KW-1185">Reference proteome</keyword>
<dbReference type="AlphaFoldDB" id="A0A292PQN0"/>
<dbReference type="Proteomes" id="UP001412239">
    <property type="component" value="Unassembled WGS sequence"/>
</dbReference>